<dbReference type="EC" id="2.7.8.20" evidence="11"/>
<keyword evidence="12" id="KW-1185">Reference proteome</keyword>
<dbReference type="InterPro" id="IPR050448">
    <property type="entry name" value="OpgB/LTA_synthase_biosynth"/>
</dbReference>
<dbReference type="Pfam" id="PF00884">
    <property type="entry name" value="Sulfatase"/>
    <property type="match status" value="1"/>
</dbReference>
<organism evidence="11 12">
    <name type="scientific">Flavobacterium sangjuense</name>
    <dbReference type="NCBI Taxonomy" id="2518177"/>
    <lineage>
        <taxon>Bacteria</taxon>
        <taxon>Pseudomonadati</taxon>
        <taxon>Bacteroidota</taxon>
        <taxon>Flavobacteriia</taxon>
        <taxon>Flavobacteriales</taxon>
        <taxon>Flavobacteriaceae</taxon>
        <taxon>Flavobacterium</taxon>
    </lineage>
</organism>
<feature type="binding site" evidence="7">
    <location>
        <position position="465"/>
    </location>
    <ligand>
        <name>substrate</name>
    </ligand>
</feature>
<feature type="binding site" evidence="8">
    <location>
        <position position="304"/>
    </location>
    <ligand>
        <name>Mn(2+)</name>
        <dbReference type="ChEBI" id="CHEBI:29035"/>
    </ligand>
</feature>
<dbReference type="KEGG" id="fsn:GS03_02008"/>
<dbReference type="EMBL" id="CP038810">
    <property type="protein sequence ID" value="QBZ98500.1"/>
    <property type="molecule type" value="Genomic_DNA"/>
</dbReference>
<dbReference type="GO" id="GO:0046872">
    <property type="term" value="F:metal ion binding"/>
    <property type="evidence" value="ECO:0007669"/>
    <property type="project" value="UniProtKB-KW"/>
</dbReference>
<feature type="binding site" evidence="8">
    <location>
        <position position="519"/>
    </location>
    <ligand>
        <name>Mn(2+)</name>
        <dbReference type="ChEBI" id="CHEBI:29035"/>
    </ligand>
</feature>
<protein>
    <submittedName>
        <fullName evidence="11">Phosphoglycerol transferase I</fullName>
        <ecNumber evidence="11">2.7.8.20</ecNumber>
    </submittedName>
</protein>
<feature type="transmembrane region" description="Helical" evidence="9">
    <location>
        <begin position="39"/>
        <end position="60"/>
    </location>
</feature>
<dbReference type="Proteomes" id="UP000296862">
    <property type="component" value="Chromosome"/>
</dbReference>
<dbReference type="InterPro" id="IPR000917">
    <property type="entry name" value="Sulfatase_N"/>
</dbReference>
<dbReference type="PANTHER" id="PTHR47371:SF3">
    <property type="entry name" value="PHOSPHOGLYCEROL TRANSFERASE I"/>
    <property type="match status" value="1"/>
</dbReference>
<dbReference type="PANTHER" id="PTHR47371">
    <property type="entry name" value="LIPOTEICHOIC ACID SYNTHASE"/>
    <property type="match status" value="1"/>
</dbReference>
<evidence type="ECO:0000256" key="4">
    <source>
        <dbReference type="ARBA" id="ARBA00022989"/>
    </source>
</evidence>
<feature type="transmembrane region" description="Helical" evidence="9">
    <location>
        <begin position="116"/>
        <end position="137"/>
    </location>
</feature>
<accession>A0A4P7PVT9</accession>
<evidence type="ECO:0000313" key="11">
    <source>
        <dbReference type="EMBL" id="QBZ98500.1"/>
    </source>
</evidence>
<feature type="domain" description="Sulfatase N-terminal" evidence="10">
    <location>
        <begin position="296"/>
        <end position="572"/>
    </location>
</feature>
<evidence type="ECO:0000256" key="7">
    <source>
        <dbReference type="PIRSR" id="PIRSR005091-2"/>
    </source>
</evidence>
<feature type="transmembrane region" description="Helical" evidence="9">
    <location>
        <begin position="80"/>
        <end position="104"/>
    </location>
</feature>
<keyword evidence="4 9" id="KW-1133">Transmembrane helix</keyword>
<name>A0A4P7PVT9_9FLAO</name>
<keyword evidence="11" id="KW-0808">Transferase</keyword>
<sequence length="667" mass="77172">MHNINSKYAAFTTEICSFVSFNFMLKMKKYPRIEEYKVLAIRILLAYVFYSIARILFYVYNSSLIKVDSVIDFLKLCFHGLAFDTTTILYVNGLFILASIIPVLYNSKKNYQKVLFYLYFIPNLLAYSANFIDFIYYRYTFSRSTRASLDTLENESNKMLLLFDFLLNYWHVFLLFFALSFIWILLYKKTKVHHKAETPNIKYFATSIFSFLLIVTLCIGGIRGDFKKSTRPINILDASRFVTNVSQSDIVLNTPFAIIRTWNTNTFKKVNLISKAQVDSLLMPIKQYKNNPQTKPNIVIFILESFAREYNGAFNKGTKIPDYEGYTPFVDSLSQHSLIFTNAYANGWKSIHGVSSVIAGIPSFQNAFTSSPYPKQKIESLVSTLKSEGYDTSFFHGAPNGSMGFLGFGNILGYDHYYGKTEYNNDADFDGVWGIWDEPFFQYFNKTLSQKKQPFMATLFSVSSHEPYKVPEKYAGKFPKGKVNINESIGYTDYALKQFFAAAKKQSWYKNTIFVLVADHGNTIAYDEYKKEFNKHTVPILFFSPNEKYVGVNTDWAQQIDIYPTLLDMIGYQKPFRSWGRSLINEKKVAPFVVKYGSNMYQFMSGDYICTFDGKKAIGFYDKDDKAMEHNLISKRNAAMDLLELRCKAFVQDYMERVIDKRLTTVK</sequence>
<evidence type="ECO:0000256" key="5">
    <source>
        <dbReference type="ARBA" id="ARBA00023136"/>
    </source>
</evidence>
<keyword evidence="7" id="KW-0479">Metal-binding</keyword>
<feature type="active site" evidence="6">
    <location>
        <position position="350"/>
    </location>
</feature>
<proteinExistence type="predicted"/>
<feature type="transmembrane region" description="Helical" evidence="9">
    <location>
        <begin position="203"/>
        <end position="222"/>
    </location>
</feature>
<feature type="transmembrane region" description="Helical" evidence="9">
    <location>
        <begin position="169"/>
        <end position="187"/>
    </location>
</feature>
<evidence type="ECO:0000256" key="3">
    <source>
        <dbReference type="ARBA" id="ARBA00022692"/>
    </source>
</evidence>
<dbReference type="GO" id="GO:0005886">
    <property type="term" value="C:plasma membrane"/>
    <property type="evidence" value="ECO:0007669"/>
    <property type="project" value="UniProtKB-SubCell"/>
</dbReference>
<keyword evidence="5 9" id="KW-0472">Membrane</keyword>
<dbReference type="AlphaFoldDB" id="A0A4P7PVT9"/>
<dbReference type="CDD" id="cd16015">
    <property type="entry name" value="LTA_synthase"/>
    <property type="match status" value="1"/>
</dbReference>
<dbReference type="InterPro" id="IPR012160">
    <property type="entry name" value="LtaS-like"/>
</dbReference>
<comment type="subcellular location">
    <subcellularLocation>
        <location evidence="1">Cell membrane</location>
        <topology evidence="1">Multi-pass membrane protein</topology>
    </subcellularLocation>
</comment>
<evidence type="ECO:0000256" key="8">
    <source>
        <dbReference type="PIRSR" id="PIRSR005091-3"/>
    </source>
</evidence>
<dbReference type="PIRSF" id="PIRSF005091">
    <property type="entry name" value="Mmb_sulf_HI1246"/>
    <property type="match status" value="1"/>
</dbReference>
<dbReference type="Gene3D" id="3.30.1120.80">
    <property type="match status" value="1"/>
</dbReference>
<dbReference type="GO" id="GO:0008960">
    <property type="term" value="F:phosphatidylglycerol-membrane-oligosaccharide glycerophosphotransferase activity"/>
    <property type="evidence" value="ECO:0007669"/>
    <property type="project" value="UniProtKB-EC"/>
</dbReference>
<evidence type="ECO:0000259" key="10">
    <source>
        <dbReference type="Pfam" id="PF00884"/>
    </source>
</evidence>
<evidence type="ECO:0000256" key="2">
    <source>
        <dbReference type="ARBA" id="ARBA00022475"/>
    </source>
</evidence>
<keyword evidence="2" id="KW-1003">Cell membrane</keyword>
<dbReference type="SUPFAM" id="SSF53649">
    <property type="entry name" value="Alkaline phosphatase-like"/>
    <property type="match status" value="1"/>
</dbReference>
<evidence type="ECO:0000256" key="1">
    <source>
        <dbReference type="ARBA" id="ARBA00004651"/>
    </source>
</evidence>
<reference evidence="11 12" key="1">
    <citation type="submission" date="2019-04" db="EMBL/GenBank/DDBJ databases">
        <title>Flavobacterium sp. GS03.</title>
        <authorList>
            <person name="Kim H."/>
        </authorList>
    </citation>
    <scope>NUCLEOTIDE SEQUENCE [LARGE SCALE GENOMIC DNA]</scope>
    <source>
        <strain evidence="11 12">GS03</strain>
    </source>
</reference>
<dbReference type="Gene3D" id="3.40.720.10">
    <property type="entry name" value="Alkaline Phosphatase, subunit A"/>
    <property type="match status" value="1"/>
</dbReference>
<evidence type="ECO:0000313" key="12">
    <source>
        <dbReference type="Proteomes" id="UP000296862"/>
    </source>
</evidence>
<evidence type="ECO:0000256" key="9">
    <source>
        <dbReference type="SAM" id="Phobius"/>
    </source>
</evidence>
<keyword evidence="7" id="KW-0464">Manganese</keyword>
<evidence type="ECO:0000256" key="6">
    <source>
        <dbReference type="PIRSR" id="PIRSR005091-1"/>
    </source>
</evidence>
<keyword evidence="3 9" id="KW-0812">Transmembrane</keyword>
<feature type="binding site" evidence="8">
    <location>
        <position position="520"/>
    </location>
    <ligand>
        <name>Mn(2+)</name>
        <dbReference type="ChEBI" id="CHEBI:29035"/>
    </ligand>
</feature>
<gene>
    <name evidence="11" type="primary">mdoB_2</name>
    <name evidence="11" type="ORF">GS03_02008</name>
</gene>
<dbReference type="InterPro" id="IPR017850">
    <property type="entry name" value="Alkaline_phosphatase_core_sf"/>
</dbReference>